<keyword evidence="5 14" id="KW-0436">Ligase</keyword>
<feature type="domain" description="Aminoacyl-transfer RNA synthetases class-II family profile" evidence="15">
    <location>
        <begin position="179"/>
        <end position="483"/>
    </location>
</feature>
<keyword evidence="6 14" id="KW-0479">Metal-binding</keyword>
<dbReference type="Gene3D" id="3.40.50.800">
    <property type="entry name" value="Anticodon-binding domain"/>
    <property type="match status" value="1"/>
</dbReference>
<evidence type="ECO:0000256" key="6">
    <source>
        <dbReference type="ARBA" id="ARBA00022723"/>
    </source>
</evidence>
<dbReference type="Pfam" id="PF07973">
    <property type="entry name" value="tRNA_SAD"/>
    <property type="match status" value="1"/>
</dbReference>
<organism evidence="16 17">
    <name type="scientific">Candidatus Terrybacteria bacterium RIFCSPLOWO2_01_FULL_40_23</name>
    <dbReference type="NCBI Taxonomy" id="1802366"/>
    <lineage>
        <taxon>Bacteria</taxon>
        <taxon>Candidatus Terryibacteriota</taxon>
    </lineage>
</organism>
<evidence type="ECO:0000256" key="11">
    <source>
        <dbReference type="ARBA" id="ARBA00022917"/>
    </source>
</evidence>
<evidence type="ECO:0000259" key="15">
    <source>
        <dbReference type="PROSITE" id="PS50862"/>
    </source>
</evidence>
<comment type="subunit">
    <text evidence="14">Homodimer.</text>
</comment>
<feature type="binding site" evidence="14">
    <location>
        <position position="283"/>
    </location>
    <ligand>
        <name>Zn(2+)</name>
        <dbReference type="ChEBI" id="CHEBI:29105"/>
        <note>catalytic</note>
    </ligand>
</feature>
<protein>
    <recommendedName>
        <fullName evidence="14">Threonine--tRNA ligase</fullName>
        <ecNumber evidence="14">6.1.1.3</ecNumber>
    </recommendedName>
    <alternativeName>
        <fullName evidence="14">Threonyl-tRNA synthetase</fullName>
        <shortName evidence="14">ThrRS</shortName>
    </alternativeName>
</protein>
<feature type="binding site" evidence="14">
    <location>
        <position position="460"/>
    </location>
    <ligand>
        <name>Zn(2+)</name>
        <dbReference type="ChEBI" id="CHEBI:29105"/>
        <note>catalytic</note>
    </ligand>
</feature>
<dbReference type="FunFam" id="3.30.980.10:FF:000005">
    <property type="entry name" value="Threonyl-tRNA synthetase, mitochondrial"/>
    <property type="match status" value="1"/>
</dbReference>
<evidence type="ECO:0000256" key="9">
    <source>
        <dbReference type="ARBA" id="ARBA00022840"/>
    </source>
</evidence>
<evidence type="ECO:0000256" key="5">
    <source>
        <dbReference type="ARBA" id="ARBA00022598"/>
    </source>
</evidence>
<dbReference type="InterPro" id="IPR006195">
    <property type="entry name" value="aa-tRNA-synth_II"/>
</dbReference>
<comment type="subcellular location">
    <subcellularLocation>
        <location evidence="1 14">Cytoplasm</location>
    </subcellularLocation>
</comment>
<dbReference type="Gene3D" id="3.30.930.10">
    <property type="entry name" value="Bira Bifunctional Protein, Domain 2"/>
    <property type="match status" value="1"/>
</dbReference>
<evidence type="ECO:0000256" key="2">
    <source>
        <dbReference type="ARBA" id="ARBA00008226"/>
    </source>
</evidence>
<keyword evidence="9 14" id="KW-0067">ATP-binding</keyword>
<evidence type="ECO:0000256" key="4">
    <source>
        <dbReference type="ARBA" id="ARBA00022555"/>
    </source>
</evidence>
<keyword evidence="4 14" id="KW-0820">tRNA-binding</keyword>
<name>A0A1G2PT40_9BACT</name>
<feature type="binding site" evidence="14">
    <location>
        <position position="334"/>
    </location>
    <ligand>
        <name>Zn(2+)</name>
        <dbReference type="ChEBI" id="CHEBI:29105"/>
        <note>catalytic</note>
    </ligand>
</feature>
<accession>A0A1G2PT40</accession>
<dbReference type="GO" id="GO:0005737">
    <property type="term" value="C:cytoplasm"/>
    <property type="evidence" value="ECO:0007669"/>
    <property type="project" value="UniProtKB-SubCell"/>
</dbReference>
<dbReference type="GO" id="GO:0006435">
    <property type="term" value="P:threonyl-tRNA aminoacylation"/>
    <property type="evidence" value="ECO:0007669"/>
    <property type="project" value="UniProtKB-UniRule"/>
</dbReference>
<dbReference type="HAMAP" id="MF_00184">
    <property type="entry name" value="Thr_tRNA_synth"/>
    <property type="match status" value="1"/>
</dbReference>
<keyword evidence="7 14" id="KW-0547">Nucleotide-binding</keyword>
<dbReference type="Gene3D" id="3.30.54.20">
    <property type="match status" value="1"/>
</dbReference>
<dbReference type="Proteomes" id="UP000176951">
    <property type="component" value="Unassembled WGS sequence"/>
</dbReference>
<dbReference type="InterPro" id="IPR033728">
    <property type="entry name" value="ThrRS_core"/>
</dbReference>
<comment type="similarity">
    <text evidence="2 14">Belongs to the class-II aminoacyl-tRNA synthetase family.</text>
</comment>
<evidence type="ECO:0000256" key="3">
    <source>
        <dbReference type="ARBA" id="ARBA00022490"/>
    </source>
</evidence>
<dbReference type="SUPFAM" id="SSF55681">
    <property type="entry name" value="Class II aaRS and biotin synthetases"/>
    <property type="match status" value="1"/>
</dbReference>
<dbReference type="InterPro" id="IPR047246">
    <property type="entry name" value="ThrRS_anticodon"/>
</dbReference>
<keyword evidence="10 14" id="KW-0694">RNA-binding</keyword>
<gene>
    <name evidence="14" type="primary">thrS</name>
    <name evidence="16" type="ORF">A3A97_01570</name>
</gene>
<dbReference type="InterPro" id="IPR004154">
    <property type="entry name" value="Anticodon-bd"/>
</dbReference>
<keyword evidence="12 14" id="KW-0030">Aminoacyl-tRNA synthetase</keyword>
<feature type="region of interest" description="Catalytic" evidence="14">
    <location>
        <begin position="192"/>
        <end position="483"/>
    </location>
</feature>
<evidence type="ECO:0000256" key="1">
    <source>
        <dbReference type="ARBA" id="ARBA00004496"/>
    </source>
</evidence>
<dbReference type="InterPro" id="IPR012947">
    <property type="entry name" value="tRNA_SAD"/>
</dbReference>
<evidence type="ECO:0000256" key="8">
    <source>
        <dbReference type="ARBA" id="ARBA00022833"/>
    </source>
</evidence>
<dbReference type="Pfam" id="PF00587">
    <property type="entry name" value="tRNA-synt_2b"/>
    <property type="match status" value="1"/>
</dbReference>
<dbReference type="GO" id="GO:0005524">
    <property type="term" value="F:ATP binding"/>
    <property type="evidence" value="ECO:0007669"/>
    <property type="project" value="UniProtKB-UniRule"/>
</dbReference>
<comment type="cofactor">
    <cofactor evidence="14">
        <name>Zn(2+)</name>
        <dbReference type="ChEBI" id="CHEBI:29105"/>
    </cofactor>
    <text evidence="14">Binds 1 zinc ion per subunit.</text>
</comment>
<dbReference type="EC" id="6.1.1.3" evidence="14"/>
<dbReference type="InterPro" id="IPR018163">
    <property type="entry name" value="Thr/Ala-tRNA-synth_IIc_edit"/>
</dbReference>
<dbReference type="PANTHER" id="PTHR11451:SF44">
    <property type="entry name" value="THREONINE--TRNA LIGASE, CHLOROPLASTIC_MITOCHONDRIAL 2"/>
    <property type="match status" value="1"/>
</dbReference>
<evidence type="ECO:0000256" key="14">
    <source>
        <dbReference type="HAMAP-Rule" id="MF_00184"/>
    </source>
</evidence>
<proteinExistence type="inferred from homology"/>
<dbReference type="AlphaFoldDB" id="A0A1G2PT40"/>
<dbReference type="GO" id="GO:0046872">
    <property type="term" value="F:metal ion binding"/>
    <property type="evidence" value="ECO:0007669"/>
    <property type="project" value="UniProtKB-KW"/>
</dbReference>
<dbReference type="Pfam" id="PF03129">
    <property type="entry name" value="HGTP_anticodon"/>
    <property type="match status" value="1"/>
</dbReference>
<comment type="catalytic activity">
    <reaction evidence="13 14">
        <text>tRNA(Thr) + L-threonine + ATP = L-threonyl-tRNA(Thr) + AMP + diphosphate + H(+)</text>
        <dbReference type="Rhea" id="RHEA:24624"/>
        <dbReference type="Rhea" id="RHEA-COMP:9670"/>
        <dbReference type="Rhea" id="RHEA-COMP:9704"/>
        <dbReference type="ChEBI" id="CHEBI:15378"/>
        <dbReference type="ChEBI" id="CHEBI:30616"/>
        <dbReference type="ChEBI" id="CHEBI:33019"/>
        <dbReference type="ChEBI" id="CHEBI:57926"/>
        <dbReference type="ChEBI" id="CHEBI:78442"/>
        <dbReference type="ChEBI" id="CHEBI:78534"/>
        <dbReference type="ChEBI" id="CHEBI:456215"/>
        <dbReference type="EC" id="6.1.1.3"/>
    </reaction>
</comment>
<evidence type="ECO:0000256" key="13">
    <source>
        <dbReference type="ARBA" id="ARBA00049515"/>
    </source>
</evidence>
<dbReference type="FunFam" id="3.40.50.800:FF:000001">
    <property type="entry name" value="Threonine--tRNA ligase"/>
    <property type="match status" value="1"/>
</dbReference>
<dbReference type="PRINTS" id="PR01047">
    <property type="entry name" value="TRNASYNTHTHR"/>
</dbReference>
<dbReference type="InterPro" id="IPR045864">
    <property type="entry name" value="aa-tRNA-synth_II/BPL/LPL"/>
</dbReference>
<dbReference type="CDD" id="cd00860">
    <property type="entry name" value="ThrRS_anticodon"/>
    <property type="match status" value="1"/>
</dbReference>
<dbReference type="PROSITE" id="PS50862">
    <property type="entry name" value="AA_TRNA_LIGASE_II"/>
    <property type="match status" value="1"/>
</dbReference>
<evidence type="ECO:0000256" key="10">
    <source>
        <dbReference type="ARBA" id="ARBA00022884"/>
    </source>
</evidence>
<dbReference type="FunFam" id="3.30.930.10:FF:000019">
    <property type="entry name" value="Threonine--tRNA ligase"/>
    <property type="match status" value="1"/>
</dbReference>
<dbReference type="InterPro" id="IPR036621">
    <property type="entry name" value="Anticodon-bd_dom_sf"/>
</dbReference>
<sequence length="586" mass="67654">MPRAKKIEKHNDIDIMRHSTAHILAHAAKNIWPGTKLGIGPVIENGFYYDIETKSPVTDNDLPKLEEEMRRIIKQNLSFKKSWMTTKEAIKFFQKKSETYKVDLIKDLAKQKEKKVSLYSTGKDFVDLCTGPHVENTKNVPIDGFSLTQVTRAYWRGDEKNAQLTRIYGLAFKTRKELQAHLELMKEMEKRDHRKLGTALDLFSFHDVAPGAAFWHPRGMIVVKELEKYWRAIHDNAGYQEISTPIMVKTKVFEKSGHWKYYKENMFYFDVENEVFALKPMNCPESTYVYNSNIRSFRDLPLRLSEIGRLHRNELSGTLGGLFRVRQLTMDDDHTFLREDQVQEEIEKIIALVEKFYSLFNLTPRFFLSTKPDKALGTPKQWKNAERALAAGLKSQKRQFEIKAKDGAFYGPKIDIHISDALGRDWQLATIQLDLVMLPEQFDLHYIDTKGKKVRPMVIHRAIFGSFERFIGVLLEHTAGNLPVWLSPNQVRILPVAERHASYGSSIIKILREKGLRADMAEPNQTLGKNIREAEIAKTPFLLIIGDREVTSKMVSVRERGKGDKGAMTPEEFIEMIKNAIPQELR</sequence>
<dbReference type="NCBIfam" id="TIGR00418">
    <property type="entry name" value="thrS"/>
    <property type="match status" value="1"/>
</dbReference>
<dbReference type="SUPFAM" id="SSF55186">
    <property type="entry name" value="ThrRS/AlaRS common domain"/>
    <property type="match status" value="1"/>
</dbReference>
<dbReference type="EMBL" id="MHSW01000029">
    <property type="protein sequence ID" value="OHA50762.1"/>
    <property type="molecule type" value="Genomic_DNA"/>
</dbReference>
<evidence type="ECO:0000256" key="12">
    <source>
        <dbReference type="ARBA" id="ARBA00023146"/>
    </source>
</evidence>
<reference evidence="16 17" key="1">
    <citation type="journal article" date="2016" name="Nat. Commun.">
        <title>Thousands of microbial genomes shed light on interconnected biogeochemical processes in an aquifer system.</title>
        <authorList>
            <person name="Anantharaman K."/>
            <person name="Brown C.T."/>
            <person name="Hug L.A."/>
            <person name="Sharon I."/>
            <person name="Castelle C.J."/>
            <person name="Probst A.J."/>
            <person name="Thomas B.C."/>
            <person name="Singh A."/>
            <person name="Wilkins M.J."/>
            <person name="Karaoz U."/>
            <person name="Brodie E.L."/>
            <person name="Williams K.H."/>
            <person name="Hubbard S.S."/>
            <person name="Banfield J.F."/>
        </authorList>
    </citation>
    <scope>NUCLEOTIDE SEQUENCE [LARGE SCALE GENOMIC DNA]</scope>
</reference>
<dbReference type="SUPFAM" id="SSF52954">
    <property type="entry name" value="Class II aaRS ABD-related"/>
    <property type="match status" value="1"/>
</dbReference>
<dbReference type="PANTHER" id="PTHR11451">
    <property type="entry name" value="THREONINE-TRNA LIGASE"/>
    <property type="match status" value="1"/>
</dbReference>
<dbReference type="GO" id="GO:0000049">
    <property type="term" value="F:tRNA binding"/>
    <property type="evidence" value="ECO:0007669"/>
    <property type="project" value="UniProtKB-KW"/>
</dbReference>
<comment type="caution">
    <text evidence="16">The sequence shown here is derived from an EMBL/GenBank/DDBJ whole genome shotgun (WGS) entry which is preliminary data.</text>
</comment>
<dbReference type="InterPro" id="IPR002314">
    <property type="entry name" value="aa-tRNA-synt_IIb"/>
</dbReference>
<keyword evidence="8 14" id="KW-0862">Zinc</keyword>
<evidence type="ECO:0000313" key="17">
    <source>
        <dbReference type="Proteomes" id="UP000176951"/>
    </source>
</evidence>
<dbReference type="CDD" id="cd00771">
    <property type="entry name" value="ThrRS_core"/>
    <property type="match status" value="1"/>
</dbReference>
<keyword evidence="3 14" id="KW-0963">Cytoplasm</keyword>
<dbReference type="InterPro" id="IPR002320">
    <property type="entry name" value="Thr-tRNA-ligase_IIa"/>
</dbReference>
<keyword evidence="11 14" id="KW-0648">Protein biosynthesis</keyword>
<dbReference type="Gene3D" id="3.30.980.10">
    <property type="entry name" value="Threonyl-trna Synthetase, Chain A, domain 2"/>
    <property type="match status" value="1"/>
</dbReference>
<evidence type="ECO:0000256" key="7">
    <source>
        <dbReference type="ARBA" id="ARBA00022741"/>
    </source>
</evidence>
<evidence type="ECO:0000313" key="16">
    <source>
        <dbReference type="EMBL" id="OHA50762.1"/>
    </source>
</evidence>
<dbReference type="SMART" id="SM00863">
    <property type="entry name" value="tRNA_SAD"/>
    <property type="match status" value="1"/>
</dbReference>
<dbReference type="GO" id="GO:0004829">
    <property type="term" value="F:threonine-tRNA ligase activity"/>
    <property type="evidence" value="ECO:0007669"/>
    <property type="project" value="UniProtKB-UniRule"/>
</dbReference>